<keyword evidence="4" id="KW-1185">Reference proteome</keyword>
<protein>
    <submittedName>
        <fullName evidence="3">Uncharacterized protein</fullName>
    </submittedName>
</protein>
<feature type="compositionally biased region" description="Polar residues" evidence="1">
    <location>
        <begin position="62"/>
        <end position="73"/>
    </location>
</feature>
<feature type="region of interest" description="Disordered" evidence="1">
    <location>
        <begin position="1"/>
        <end position="137"/>
    </location>
</feature>
<gene>
    <name evidence="3" type="ORF">EV420DRAFT_1570535</name>
</gene>
<feature type="transmembrane region" description="Helical" evidence="2">
    <location>
        <begin position="424"/>
        <end position="447"/>
    </location>
</feature>
<evidence type="ECO:0000256" key="1">
    <source>
        <dbReference type="SAM" id="MobiDB-lite"/>
    </source>
</evidence>
<evidence type="ECO:0000313" key="3">
    <source>
        <dbReference type="EMBL" id="KAK0446412.1"/>
    </source>
</evidence>
<feature type="transmembrane region" description="Helical" evidence="2">
    <location>
        <begin position="309"/>
        <end position="328"/>
    </location>
</feature>
<evidence type="ECO:0000313" key="4">
    <source>
        <dbReference type="Proteomes" id="UP001175211"/>
    </source>
</evidence>
<feature type="compositionally biased region" description="Basic and acidic residues" evidence="1">
    <location>
        <begin position="1"/>
        <end position="11"/>
    </location>
</feature>
<keyword evidence="2" id="KW-0812">Transmembrane</keyword>
<keyword evidence="2" id="KW-1133">Transmembrane helix</keyword>
<dbReference type="GeneID" id="85357813"/>
<feature type="transmembrane region" description="Helical" evidence="2">
    <location>
        <begin position="573"/>
        <end position="592"/>
    </location>
</feature>
<reference evidence="3" key="1">
    <citation type="submission" date="2023-06" db="EMBL/GenBank/DDBJ databases">
        <authorList>
            <consortium name="Lawrence Berkeley National Laboratory"/>
            <person name="Ahrendt S."/>
            <person name="Sahu N."/>
            <person name="Indic B."/>
            <person name="Wong-Bajracharya J."/>
            <person name="Merenyi Z."/>
            <person name="Ke H.-M."/>
            <person name="Monk M."/>
            <person name="Kocsube S."/>
            <person name="Drula E."/>
            <person name="Lipzen A."/>
            <person name="Balint B."/>
            <person name="Henrissat B."/>
            <person name="Andreopoulos B."/>
            <person name="Martin F.M."/>
            <person name="Harder C.B."/>
            <person name="Rigling D."/>
            <person name="Ford K.L."/>
            <person name="Foster G.D."/>
            <person name="Pangilinan J."/>
            <person name="Papanicolaou A."/>
            <person name="Barry K."/>
            <person name="LaButti K."/>
            <person name="Viragh M."/>
            <person name="Koriabine M."/>
            <person name="Yan M."/>
            <person name="Riley R."/>
            <person name="Champramary S."/>
            <person name="Plett K.L."/>
            <person name="Tsai I.J."/>
            <person name="Slot J."/>
            <person name="Sipos G."/>
            <person name="Plett J."/>
            <person name="Nagy L.G."/>
            <person name="Grigoriev I.V."/>
        </authorList>
    </citation>
    <scope>NUCLEOTIDE SEQUENCE</scope>
    <source>
        <strain evidence="3">CCBAS 213</strain>
    </source>
</reference>
<feature type="transmembrane region" description="Helical" evidence="2">
    <location>
        <begin position="229"/>
        <end position="250"/>
    </location>
</feature>
<feature type="compositionally biased region" description="Low complexity" evidence="1">
    <location>
        <begin position="25"/>
        <end position="38"/>
    </location>
</feature>
<proteinExistence type="predicted"/>
<comment type="caution">
    <text evidence="3">The sequence shown here is derived from an EMBL/GenBank/DDBJ whole genome shotgun (WGS) entry which is preliminary data.</text>
</comment>
<name>A0AA39JQ33_ARMTA</name>
<sequence length="1224" mass="138176">MAVKDLVDRYESSLSASSPVPGPSRPTSSQSIPRSSSRSKVEKDDSIPHTILPPPHPLMKKTITTPHDPSRQLTIDIADQGRSNKNIPKSTHEDRSSLSGIGKQFEPPSPSYKSDQYPLMDSDSDTLVSAPSSKEKSSLIQRHNAKQVAVPHTPIAATALFARKAAPLHLPRLDKYLSSLPPPDFLQDDSKWDKTSMFPPMDRLSLTGMSLDDLETNSKVPASWRERKTIFGSAVGIVLGVTGSSALATYYSLQGLTNTVQIFALILNTIVPVKGSEVLSEWRQLFLGTIPNIIALNFASTLIQSLVYLIIFFAISSGLLYYFFRSALGCDRYTCIEGLQQTVQEGKRWALLVVTFILTVVYLPLSTMAVHVLVWSEDLWAVANPYTNATSFPSVVASLGPADEYRDPLDFCWTTTMKKNEINFAPVVVVLAAIVVLSLTIWFPIALRSVIKHSVPKVDRYTGLGRLRNSVDLDGEYHRLLSRDQNPFAFLYSGYRHGWGTYQSTYLFAKFSTLVIIAVIDPNNCLFRSFSRSTIPIVRQVLLLISTIGFFLAQCIFAPFLDPVNNASEWTSRLNYVATATIALLVVLDIPGQNIYNVYLLYIIYIITYGLSIYFTTINLGPVRRMIKRLARRIDFSIDIFSPRLDLSPLSPHTKRRIWQESITALLLTSPECRIPTKQRMVYAQARDSEFPPYLLNFYGTPAERHAENLKILREIGSHKYNKASALLSGPDYEWFRRLESQIQKHFIGPDCYWKSPSESKPEAVGCANFFGNAWWIPFPPILVLRYDSGSYAVLQEVAELEAYISQNSSHSIRRRRHVRLSLRALDGQVVKWPYEHITPIGSQSPLSWGRRRYTTQSSTHYDYCVLRIKHRGHLAWQGLQLGSGFDIRLVYSKKLDLDGSVIGLDDDFDLTSPLARFFMLNSQLISSRLAYIESTLASYRRHHRRECHRKSETLTYRFLSHVYDHPREPSGLTASSIELEKDQRVRVLMSGSEEVFSAAYTRFSAVSVNETSTWWYIFWDDLWRRNHDTISGLELHAADFNPSYPTSIAYTPLPRAALETFLNQRGLLSKSPRWGDFFHSGFLNKLYLRLNETVFRGSSRAILFHIGQDHSELDMEDVDLDTLVQPSTLGTGGGTDHDNSSIRARPAYRWEGLLSDPVLSGCRRRNFLAKLGAWMGVTPLWRSGVPSPGLSLDVRMENGRYVLLDDGSSFGSSHVDGMKLDNL</sequence>
<accession>A0AA39JQ33</accession>
<dbReference type="AlphaFoldDB" id="A0AA39JQ33"/>
<organism evidence="3 4">
    <name type="scientific">Armillaria tabescens</name>
    <name type="common">Ringless honey mushroom</name>
    <name type="synonym">Agaricus tabescens</name>
    <dbReference type="NCBI Taxonomy" id="1929756"/>
    <lineage>
        <taxon>Eukaryota</taxon>
        <taxon>Fungi</taxon>
        <taxon>Dikarya</taxon>
        <taxon>Basidiomycota</taxon>
        <taxon>Agaricomycotina</taxon>
        <taxon>Agaricomycetes</taxon>
        <taxon>Agaricomycetidae</taxon>
        <taxon>Agaricales</taxon>
        <taxon>Marasmiineae</taxon>
        <taxon>Physalacriaceae</taxon>
        <taxon>Desarmillaria</taxon>
    </lineage>
</organism>
<dbReference type="EMBL" id="JAUEPS010000047">
    <property type="protein sequence ID" value="KAK0446412.1"/>
    <property type="molecule type" value="Genomic_DNA"/>
</dbReference>
<feature type="transmembrane region" description="Helical" evidence="2">
    <location>
        <begin position="599"/>
        <end position="620"/>
    </location>
</feature>
<evidence type="ECO:0000256" key="2">
    <source>
        <dbReference type="SAM" id="Phobius"/>
    </source>
</evidence>
<dbReference type="RefSeq" id="XP_060325761.1">
    <property type="nucleotide sequence ID" value="XM_060474265.1"/>
</dbReference>
<feature type="transmembrane region" description="Helical" evidence="2">
    <location>
        <begin position="349"/>
        <end position="374"/>
    </location>
</feature>
<feature type="transmembrane region" description="Helical" evidence="2">
    <location>
        <begin position="541"/>
        <end position="561"/>
    </location>
</feature>
<dbReference type="Proteomes" id="UP001175211">
    <property type="component" value="Unassembled WGS sequence"/>
</dbReference>
<keyword evidence="2" id="KW-0472">Membrane</keyword>